<dbReference type="Proteomes" id="UP000831304">
    <property type="component" value="Chromosome"/>
</dbReference>
<evidence type="ECO:0000256" key="1">
    <source>
        <dbReference type="SAM" id="Phobius"/>
    </source>
</evidence>
<name>A0ABY4ATF1_9MICO</name>
<keyword evidence="1" id="KW-0472">Membrane</keyword>
<feature type="transmembrane region" description="Helical" evidence="1">
    <location>
        <begin position="69"/>
        <end position="84"/>
    </location>
</feature>
<keyword evidence="3" id="KW-1185">Reference proteome</keyword>
<accession>A0ABY4ATF1</accession>
<proteinExistence type="predicted"/>
<evidence type="ECO:0000313" key="2">
    <source>
        <dbReference type="EMBL" id="UOE25131.1"/>
    </source>
</evidence>
<feature type="transmembrane region" description="Helical" evidence="1">
    <location>
        <begin position="91"/>
        <end position="110"/>
    </location>
</feature>
<organism evidence="2 3">
    <name type="scientific">Agromyces soli</name>
    <dbReference type="NCBI Taxonomy" id="659012"/>
    <lineage>
        <taxon>Bacteria</taxon>
        <taxon>Bacillati</taxon>
        <taxon>Actinomycetota</taxon>
        <taxon>Actinomycetes</taxon>
        <taxon>Micrococcales</taxon>
        <taxon>Microbacteriaceae</taxon>
        <taxon>Agromyces</taxon>
    </lineage>
</organism>
<reference evidence="2 3" key="1">
    <citation type="submission" date="2022-03" db="EMBL/GenBank/DDBJ databases">
        <title>Agromyces sp. isolated from the gut of P. brevitarsis seulensis larvae.</title>
        <authorList>
            <person name="Won M."/>
            <person name="Kwon S.-W."/>
        </authorList>
    </citation>
    <scope>NUCLEOTIDE SEQUENCE [LARGE SCALE GENOMIC DNA]</scope>
    <source>
        <strain evidence="2 3">KACC 16215</strain>
    </source>
</reference>
<dbReference type="RefSeq" id="WP_243568038.1">
    <property type="nucleotide sequence ID" value="NZ_BAAARD010000008.1"/>
</dbReference>
<evidence type="ECO:0008006" key="4">
    <source>
        <dbReference type="Google" id="ProtNLM"/>
    </source>
</evidence>
<feature type="transmembrane region" description="Helical" evidence="1">
    <location>
        <begin position="122"/>
        <end position="141"/>
    </location>
</feature>
<keyword evidence="1" id="KW-1133">Transmembrane helix</keyword>
<sequence>MSTSATATSSTRTTTHQYAALAGTVILSAVLGVWAYFLPQAFFDHFPIVLGEWVSTDGPFNEHLVRDHGAMYLALGAAGVYGLVRPSLPVYRVLGIVWSVFGVLHFAYHVGHLDHLGQLEATAQLIALVVALGLGIVMLIPGRQRQRVSSRQR</sequence>
<keyword evidence="1" id="KW-0812">Transmembrane</keyword>
<gene>
    <name evidence="2" type="ORF">MTP13_12315</name>
</gene>
<protein>
    <recommendedName>
        <fullName evidence="4">DUF4383 domain-containing protein</fullName>
    </recommendedName>
</protein>
<feature type="transmembrane region" description="Helical" evidence="1">
    <location>
        <begin position="18"/>
        <end position="37"/>
    </location>
</feature>
<evidence type="ECO:0000313" key="3">
    <source>
        <dbReference type="Proteomes" id="UP000831304"/>
    </source>
</evidence>
<dbReference type="EMBL" id="CP094533">
    <property type="protein sequence ID" value="UOE25131.1"/>
    <property type="molecule type" value="Genomic_DNA"/>
</dbReference>